<comment type="similarity">
    <text evidence="2">Belongs to the SELO family.</text>
</comment>
<evidence type="ECO:0000256" key="1">
    <source>
        <dbReference type="ARBA" id="ARBA00001946"/>
    </source>
</evidence>
<dbReference type="GO" id="GO:0005524">
    <property type="term" value="F:ATP binding"/>
    <property type="evidence" value="ECO:0007669"/>
    <property type="project" value="UniProtKB-KW"/>
</dbReference>
<keyword evidence="7" id="KW-0067">ATP-binding</keyword>
<gene>
    <name evidence="10" type="ORF">C0Q70_04281</name>
</gene>
<evidence type="ECO:0000256" key="9">
    <source>
        <dbReference type="ARBA" id="ARBA00031547"/>
    </source>
</evidence>
<reference evidence="10 11" key="1">
    <citation type="submission" date="2018-04" db="EMBL/GenBank/DDBJ databases">
        <title>The genome of golden apple snail Pomacea canaliculata provides insight into stress tolerance and invasive adaptation.</title>
        <authorList>
            <person name="Liu C."/>
            <person name="Liu B."/>
            <person name="Ren Y."/>
            <person name="Zhang Y."/>
            <person name="Wang H."/>
            <person name="Li S."/>
            <person name="Jiang F."/>
            <person name="Yin L."/>
            <person name="Zhang G."/>
            <person name="Qian W."/>
            <person name="Fan W."/>
        </authorList>
    </citation>
    <scope>NUCLEOTIDE SEQUENCE [LARGE SCALE GENOMIC DNA]</scope>
    <source>
        <strain evidence="10">SZHN2017</strain>
        <tissue evidence="10">Muscle</tissue>
    </source>
</reference>
<evidence type="ECO:0000256" key="5">
    <source>
        <dbReference type="ARBA" id="ARBA00022723"/>
    </source>
</evidence>
<dbReference type="STRING" id="400727.A0A2T7PV30"/>
<dbReference type="PANTHER" id="PTHR12153">
    <property type="entry name" value="SELENOPROTEIN O"/>
    <property type="match status" value="1"/>
</dbReference>
<evidence type="ECO:0000256" key="6">
    <source>
        <dbReference type="ARBA" id="ARBA00022741"/>
    </source>
</evidence>
<dbReference type="Pfam" id="PF02696">
    <property type="entry name" value="SelO"/>
    <property type="match status" value="1"/>
</dbReference>
<evidence type="ECO:0000313" key="10">
    <source>
        <dbReference type="EMBL" id="PVD37284.1"/>
    </source>
</evidence>
<evidence type="ECO:0000256" key="8">
    <source>
        <dbReference type="ARBA" id="ARBA00022842"/>
    </source>
</evidence>
<keyword evidence="6" id="KW-0547">Nucleotide-binding</keyword>
<evidence type="ECO:0000313" key="11">
    <source>
        <dbReference type="Proteomes" id="UP000245119"/>
    </source>
</evidence>
<dbReference type="AlphaFoldDB" id="A0A2T7PV30"/>
<accession>A0A2T7PV30</accession>
<proteinExistence type="inferred from homology"/>
<evidence type="ECO:0000256" key="7">
    <source>
        <dbReference type="ARBA" id="ARBA00022840"/>
    </source>
</evidence>
<dbReference type="EMBL" id="PZQS01000002">
    <property type="protein sequence ID" value="PVD37284.1"/>
    <property type="molecule type" value="Genomic_DNA"/>
</dbReference>
<dbReference type="Proteomes" id="UP000245119">
    <property type="component" value="Linkage Group LG2"/>
</dbReference>
<keyword evidence="4" id="KW-0548">Nucleotidyltransferase</keyword>
<keyword evidence="11" id="KW-1185">Reference proteome</keyword>
<dbReference type="PANTHER" id="PTHR12153:SF15">
    <property type="entry name" value="PROTEIN ADENYLYLTRANSFERASE SELO, MITOCHONDRIAL"/>
    <property type="match status" value="1"/>
</dbReference>
<keyword evidence="3" id="KW-0808">Transferase</keyword>
<dbReference type="InterPro" id="IPR003846">
    <property type="entry name" value="SelO"/>
</dbReference>
<protein>
    <recommendedName>
        <fullName evidence="9">Selenoprotein O</fullName>
    </recommendedName>
</protein>
<evidence type="ECO:0000256" key="3">
    <source>
        <dbReference type="ARBA" id="ARBA00022679"/>
    </source>
</evidence>
<dbReference type="OrthoDB" id="10254721at2759"/>
<dbReference type="HAMAP" id="MF_00692">
    <property type="entry name" value="SelO"/>
    <property type="match status" value="1"/>
</dbReference>
<comment type="cofactor">
    <cofactor evidence="1">
        <name>Mg(2+)</name>
        <dbReference type="ChEBI" id="CHEBI:18420"/>
    </cofactor>
</comment>
<comment type="caution">
    <text evidence="10">The sequence shown here is derived from an EMBL/GenBank/DDBJ whole genome shotgun (WGS) entry which is preliminary data.</text>
</comment>
<name>A0A2T7PV30_POMCA</name>
<keyword evidence="8" id="KW-0460">Magnesium</keyword>
<evidence type="ECO:0000256" key="2">
    <source>
        <dbReference type="ARBA" id="ARBA00009747"/>
    </source>
</evidence>
<evidence type="ECO:0000256" key="4">
    <source>
        <dbReference type="ARBA" id="ARBA00022695"/>
    </source>
</evidence>
<sequence>MATLETLNFDNKALRDLPVDPNEEIRVRQVSGACFSKVQPTPVKNPELVACSLPALQLLDVVPSETERSDIAEYFSGNKLLPGSQPAAHCYCGHQFGVFAGQLGDGAAMYLGEIVNKAGQRWEIQLKGAGFTPFSRTADGRKVLRSTIREFLCSEAMHHLGIPTTRAGSCVTSDSVVIRDIFYDGHPKEERCSVVLRIAETFLRFGSFEIFKPVDEETGRQGPSVGRTDILKQLLNYTVSTFYPQIWQRHQNIDDKQEMYIEMFQEVLRRTARLAAEWQCVGFCHGVLNTDNMSIVGVTIDYGPFGFMDRYDPDFICNASDDGGRYSYKNQPEICKWNCLKLAEAIQDCVPLSRTKPELEIFDEEFKRTLYQQDETEGKRGSIKLVEELLMTMKETGADFTNSFRCLSHLPLPGTTSFKERQEEVLTYLLTQCSTVEELKKSFRPRMDPKQLQTLFVLMQTNPSLLAVLGRGFGALQAELERIEKLGELEGVTQEVKKSEDEQKWKEWLEKYTARLLMETDGLCETPLESAVEERVKVMNANNPRIVLRNYITQSAIDAAERGDFMEVRRVLKMLENPYTPLDQSPHVLMSPAGAGADSLAVGAEAAASDCKGAEGSTGHSGHASRVLATYDCKPPDWSLDLRVT</sequence>
<dbReference type="GO" id="GO:0016779">
    <property type="term" value="F:nucleotidyltransferase activity"/>
    <property type="evidence" value="ECO:0007669"/>
    <property type="project" value="UniProtKB-KW"/>
</dbReference>
<organism evidence="10 11">
    <name type="scientific">Pomacea canaliculata</name>
    <name type="common">Golden apple snail</name>
    <dbReference type="NCBI Taxonomy" id="400727"/>
    <lineage>
        <taxon>Eukaryota</taxon>
        <taxon>Metazoa</taxon>
        <taxon>Spiralia</taxon>
        <taxon>Lophotrochozoa</taxon>
        <taxon>Mollusca</taxon>
        <taxon>Gastropoda</taxon>
        <taxon>Caenogastropoda</taxon>
        <taxon>Architaenioglossa</taxon>
        <taxon>Ampullarioidea</taxon>
        <taxon>Ampullariidae</taxon>
        <taxon>Pomacea</taxon>
    </lineage>
</organism>
<keyword evidence="5" id="KW-0479">Metal-binding</keyword>
<dbReference type="GO" id="GO:0046872">
    <property type="term" value="F:metal ion binding"/>
    <property type="evidence" value="ECO:0007669"/>
    <property type="project" value="UniProtKB-KW"/>
</dbReference>
<dbReference type="NCBIfam" id="NF000658">
    <property type="entry name" value="PRK00029.1"/>
    <property type="match status" value="1"/>
</dbReference>